<reference evidence="2 3" key="1">
    <citation type="journal article" date="2023" name="Commun. Biol.">
        <title>Reorganization of the ancestral sex-determining regions during the evolution of trioecy in Pleodorina starrii.</title>
        <authorList>
            <person name="Takahashi K."/>
            <person name="Suzuki S."/>
            <person name="Kawai-Toyooka H."/>
            <person name="Yamamoto K."/>
            <person name="Hamaji T."/>
            <person name="Ootsuki R."/>
            <person name="Yamaguchi H."/>
            <person name="Kawachi M."/>
            <person name="Higashiyama T."/>
            <person name="Nozaki H."/>
        </authorList>
    </citation>
    <scope>NUCLEOTIDE SEQUENCE [LARGE SCALE GENOMIC DNA]</scope>
    <source>
        <strain evidence="2 3">NIES-4479</strain>
    </source>
</reference>
<dbReference type="EMBL" id="BRXU01000025">
    <property type="protein sequence ID" value="GLC58905.1"/>
    <property type="molecule type" value="Genomic_DNA"/>
</dbReference>
<gene>
    <name evidence="2" type="primary">PLEST004414</name>
    <name evidence="2" type="ORF">PLESTB_001415800</name>
</gene>
<keyword evidence="3" id="KW-1185">Reference proteome</keyword>
<sequence length="338" mass="36158">MSEPQLDNDSQSAAIRSVGPITALTSPRSNPNVLATLAEAKASSSFPAGAAAAVLQKRGRASARDQDSGEESGEGTDEGDDEIDIYGNLKTNLVWDCTGRRLCISARQYAESPRKLELKMRGMLDTASGQHRIQGHMRRNFYTHVPLLQRLMTAQSQRQSGGWVDEPDLDPEALLPGGLRCLLLQDWCIAPGVSYDTARSPPLPPSASASGGGSSSGGGFGGGNVGLATLLGQRVRYQLAIKKNPQVIKNGATADLWVQARALAEFDPKASEVALGGSLRLKAVKYGVTGAQDLRLSVGLDLVHDEAGRLARMPYVHISDGKLGARLQNRRWQLTYTL</sequence>
<dbReference type="Proteomes" id="UP001165080">
    <property type="component" value="Unassembled WGS sequence"/>
</dbReference>
<feature type="compositionally biased region" description="Low complexity" evidence="1">
    <location>
        <begin position="44"/>
        <end position="53"/>
    </location>
</feature>
<organism evidence="2 3">
    <name type="scientific">Pleodorina starrii</name>
    <dbReference type="NCBI Taxonomy" id="330485"/>
    <lineage>
        <taxon>Eukaryota</taxon>
        <taxon>Viridiplantae</taxon>
        <taxon>Chlorophyta</taxon>
        <taxon>core chlorophytes</taxon>
        <taxon>Chlorophyceae</taxon>
        <taxon>CS clade</taxon>
        <taxon>Chlamydomonadales</taxon>
        <taxon>Volvocaceae</taxon>
        <taxon>Pleodorina</taxon>
    </lineage>
</organism>
<protein>
    <submittedName>
        <fullName evidence="2">Uncharacterized protein</fullName>
    </submittedName>
</protein>
<feature type="region of interest" description="Disordered" evidence="1">
    <location>
        <begin position="1"/>
        <end position="30"/>
    </location>
</feature>
<evidence type="ECO:0000313" key="2">
    <source>
        <dbReference type="EMBL" id="GLC58905.1"/>
    </source>
</evidence>
<accession>A0A9W6F7Q8</accession>
<comment type="caution">
    <text evidence="2">The sequence shown here is derived from an EMBL/GenBank/DDBJ whole genome shotgun (WGS) entry which is preliminary data.</text>
</comment>
<proteinExistence type="predicted"/>
<dbReference type="OrthoDB" id="538819at2759"/>
<feature type="compositionally biased region" description="Polar residues" evidence="1">
    <location>
        <begin position="1"/>
        <end position="14"/>
    </location>
</feature>
<feature type="compositionally biased region" description="Acidic residues" evidence="1">
    <location>
        <begin position="68"/>
        <end position="83"/>
    </location>
</feature>
<evidence type="ECO:0000313" key="3">
    <source>
        <dbReference type="Proteomes" id="UP001165080"/>
    </source>
</evidence>
<evidence type="ECO:0000256" key="1">
    <source>
        <dbReference type="SAM" id="MobiDB-lite"/>
    </source>
</evidence>
<dbReference type="AlphaFoldDB" id="A0A9W6F7Q8"/>
<feature type="region of interest" description="Disordered" evidence="1">
    <location>
        <begin position="44"/>
        <end position="83"/>
    </location>
</feature>
<name>A0A9W6F7Q8_9CHLO</name>